<dbReference type="GO" id="GO:0005524">
    <property type="term" value="F:ATP binding"/>
    <property type="evidence" value="ECO:0007669"/>
    <property type="project" value="UniProtKB-UniRule"/>
</dbReference>
<evidence type="ECO:0000256" key="3">
    <source>
        <dbReference type="ARBA" id="ARBA00022598"/>
    </source>
</evidence>
<comment type="caution">
    <text evidence="14">The sequence shown here is derived from an EMBL/GenBank/DDBJ whole genome shotgun (WGS) entry which is preliminary data.</text>
</comment>
<keyword evidence="6 12" id="KW-0067">ATP-binding</keyword>
<comment type="similarity">
    <text evidence="10">In the C-terminal section; belongs to the RimK family.</text>
</comment>
<evidence type="ECO:0000256" key="12">
    <source>
        <dbReference type="PROSITE-ProRule" id="PRU00409"/>
    </source>
</evidence>
<dbReference type="PANTHER" id="PTHR21621:SF7">
    <property type="entry name" value="RIBOSOMAL PROTEIN BS6--L-GLUTAMATE LIGASE"/>
    <property type="match status" value="1"/>
</dbReference>
<dbReference type="InterPro" id="IPR011761">
    <property type="entry name" value="ATP-grasp"/>
</dbReference>
<dbReference type="PROSITE" id="PS50975">
    <property type="entry name" value="ATP_GRASP"/>
    <property type="match status" value="1"/>
</dbReference>
<evidence type="ECO:0000256" key="11">
    <source>
        <dbReference type="ARBA" id="ARBA00072141"/>
    </source>
</evidence>
<keyword evidence="3 14" id="KW-0436">Ligase</keyword>
<dbReference type="GO" id="GO:0018169">
    <property type="term" value="F:ribosomal S6-glutamic acid ligase activity"/>
    <property type="evidence" value="ECO:0007669"/>
    <property type="project" value="TreeGrafter"/>
</dbReference>
<evidence type="ECO:0000256" key="1">
    <source>
        <dbReference type="ARBA" id="ARBA00001936"/>
    </source>
</evidence>
<evidence type="ECO:0000256" key="10">
    <source>
        <dbReference type="ARBA" id="ARBA00061239"/>
    </source>
</evidence>
<protein>
    <recommendedName>
        <fullName evidence="11">Probable alpha-L-glutamate ligase</fullName>
    </recommendedName>
</protein>
<keyword evidence="8" id="KW-0648">Protein biosynthesis</keyword>
<keyword evidence="4" id="KW-0479">Metal-binding</keyword>
<dbReference type="GO" id="GO:0009432">
    <property type="term" value="P:SOS response"/>
    <property type="evidence" value="ECO:0007669"/>
    <property type="project" value="TreeGrafter"/>
</dbReference>
<keyword evidence="9" id="KW-0464">Manganese</keyword>
<proteinExistence type="inferred from homology"/>
<evidence type="ECO:0000256" key="9">
    <source>
        <dbReference type="ARBA" id="ARBA00023211"/>
    </source>
</evidence>
<evidence type="ECO:0000256" key="6">
    <source>
        <dbReference type="ARBA" id="ARBA00022840"/>
    </source>
</evidence>
<dbReference type="InterPro" id="IPR023533">
    <property type="entry name" value="RimK"/>
</dbReference>
<dbReference type="GO" id="GO:0046872">
    <property type="term" value="F:metal ion binding"/>
    <property type="evidence" value="ECO:0007669"/>
    <property type="project" value="UniProtKB-KW"/>
</dbReference>
<evidence type="ECO:0000313" key="15">
    <source>
        <dbReference type="Proteomes" id="UP000614460"/>
    </source>
</evidence>
<evidence type="ECO:0000313" key="14">
    <source>
        <dbReference type="EMBL" id="GGE23131.1"/>
    </source>
</evidence>
<name>A0A8H9KTU4_9SPHI</name>
<dbReference type="Proteomes" id="UP000614460">
    <property type="component" value="Unassembled WGS sequence"/>
</dbReference>
<dbReference type="GO" id="GO:0006412">
    <property type="term" value="P:translation"/>
    <property type="evidence" value="ECO:0007669"/>
    <property type="project" value="UniProtKB-KW"/>
</dbReference>
<dbReference type="NCBIfam" id="NF007764">
    <property type="entry name" value="PRK10446.1"/>
    <property type="match status" value="1"/>
</dbReference>
<feature type="domain" description="ATP-grasp" evidence="13">
    <location>
        <begin position="104"/>
        <end position="287"/>
    </location>
</feature>
<dbReference type="HAMAP" id="MF_01552">
    <property type="entry name" value="RimK"/>
    <property type="match status" value="1"/>
</dbReference>
<dbReference type="SUPFAM" id="SSF56059">
    <property type="entry name" value="Glutathione synthetase ATP-binding domain-like"/>
    <property type="match status" value="1"/>
</dbReference>
<dbReference type="Pfam" id="PF18030">
    <property type="entry name" value="Rimk_N"/>
    <property type="match status" value="1"/>
</dbReference>
<dbReference type="InterPro" id="IPR013651">
    <property type="entry name" value="ATP-grasp_RimK-type"/>
</dbReference>
<gene>
    <name evidence="14" type="primary">rimK</name>
    <name evidence="14" type="ORF">GCM10011516_21020</name>
</gene>
<dbReference type="InterPro" id="IPR013815">
    <property type="entry name" value="ATP_grasp_subdomain_1"/>
</dbReference>
<evidence type="ECO:0000256" key="7">
    <source>
        <dbReference type="ARBA" id="ARBA00022842"/>
    </source>
</evidence>
<dbReference type="EMBL" id="BMKM01000004">
    <property type="protein sequence ID" value="GGE23131.1"/>
    <property type="molecule type" value="Genomic_DNA"/>
</dbReference>
<dbReference type="Gene3D" id="3.30.1490.20">
    <property type="entry name" value="ATP-grasp fold, A domain"/>
    <property type="match status" value="1"/>
</dbReference>
<comment type="cofactor">
    <cofactor evidence="2">
        <name>Mg(2+)</name>
        <dbReference type="ChEBI" id="CHEBI:18420"/>
    </cofactor>
</comment>
<comment type="cofactor">
    <cofactor evidence="1">
        <name>Mn(2+)</name>
        <dbReference type="ChEBI" id="CHEBI:29035"/>
    </cofactor>
</comment>
<dbReference type="RefSeq" id="WP_094255079.1">
    <property type="nucleotide sequence ID" value="NZ_BMKM01000004.1"/>
</dbReference>
<evidence type="ECO:0000256" key="2">
    <source>
        <dbReference type="ARBA" id="ARBA00001946"/>
    </source>
</evidence>
<dbReference type="GO" id="GO:0005737">
    <property type="term" value="C:cytoplasm"/>
    <property type="evidence" value="ECO:0007669"/>
    <property type="project" value="TreeGrafter"/>
</dbReference>
<dbReference type="NCBIfam" id="TIGR00768">
    <property type="entry name" value="rimK_fam"/>
    <property type="match status" value="1"/>
</dbReference>
<evidence type="ECO:0000256" key="8">
    <source>
        <dbReference type="ARBA" id="ARBA00022917"/>
    </source>
</evidence>
<organism evidence="14 15">
    <name type="scientific">Sphingobacterium cellulitidis</name>
    <dbReference type="NCBI Taxonomy" id="1768011"/>
    <lineage>
        <taxon>Bacteria</taxon>
        <taxon>Pseudomonadati</taxon>
        <taxon>Bacteroidota</taxon>
        <taxon>Sphingobacteriia</taxon>
        <taxon>Sphingobacteriales</taxon>
        <taxon>Sphingobacteriaceae</taxon>
        <taxon>Sphingobacterium</taxon>
    </lineage>
</organism>
<reference evidence="14" key="2">
    <citation type="submission" date="2020-09" db="EMBL/GenBank/DDBJ databases">
        <authorList>
            <person name="Sun Q."/>
            <person name="Zhou Y."/>
        </authorList>
    </citation>
    <scope>NUCLEOTIDE SEQUENCE</scope>
    <source>
        <strain evidence="14">CGMCC 1.15966</strain>
    </source>
</reference>
<reference evidence="14" key="1">
    <citation type="journal article" date="2014" name="Int. J. Syst. Evol. Microbiol.">
        <title>Complete genome sequence of Corynebacterium casei LMG S-19264T (=DSM 44701T), isolated from a smear-ripened cheese.</title>
        <authorList>
            <consortium name="US DOE Joint Genome Institute (JGI-PGF)"/>
            <person name="Walter F."/>
            <person name="Albersmeier A."/>
            <person name="Kalinowski J."/>
            <person name="Ruckert C."/>
        </authorList>
    </citation>
    <scope>NUCLEOTIDE SEQUENCE</scope>
    <source>
        <strain evidence="14">CGMCC 1.15966</strain>
    </source>
</reference>
<dbReference type="InterPro" id="IPR041107">
    <property type="entry name" value="Rimk_N"/>
</dbReference>
<keyword evidence="15" id="KW-1185">Reference proteome</keyword>
<dbReference type="FunFam" id="3.30.1490.20:FF:000005">
    <property type="entry name" value="Probable alpha-L-glutamate ligase 1"/>
    <property type="match status" value="1"/>
</dbReference>
<dbReference type="InterPro" id="IPR004666">
    <property type="entry name" value="Rp_bS6_RimK/Lys_biosynth_LsyX"/>
</dbReference>
<dbReference type="PANTHER" id="PTHR21621">
    <property type="entry name" value="RIBOSOMAL PROTEIN S6 MODIFICATION PROTEIN"/>
    <property type="match status" value="1"/>
</dbReference>
<accession>A0A8H9KTU4</accession>
<dbReference type="Pfam" id="PF08443">
    <property type="entry name" value="RimK"/>
    <property type="match status" value="1"/>
</dbReference>
<evidence type="ECO:0000256" key="4">
    <source>
        <dbReference type="ARBA" id="ARBA00022723"/>
    </source>
</evidence>
<dbReference type="Gene3D" id="3.30.470.20">
    <property type="entry name" value="ATP-grasp fold, B domain"/>
    <property type="match status" value="1"/>
</dbReference>
<evidence type="ECO:0000256" key="5">
    <source>
        <dbReference type="ARBA" id="ARBA00022741"/>
    </source>
</evidence>
<sequence>MKIAVLSTNKSLYSTRRLVESAINRGHECEVIDHSKCYVGIQQAKPSIHYKGQDIAEVDAIIPRIGSSVTFYGSAIVRQFEVMGVISANPSQAITRSRDKLRCMQILSGAGLGLPITGFARTASNVDDLISMVGGAPLVIKLLEGTQGIGVVLAETKKAASSVIEAFYGLGNNILIQEYIKEAKGTDIRAFVVDGKVVGAMKRTAKEGEFRSNLHRGGTAEVVKLTRTERETAIAAARAMGLTVAGVDMLPSARGPLILEVNSSPGLEGIEQATGKDIAGEIIKYLERQYEAKQLAKPVTTRRKLKKESNL</sequence>
<evidence type="ECO:0000259" key="13">
    <source>
        <dbReference type="PROSITE" id="PS50975"/>
    </source>
</evidence>
<keyword evidence="7" id="KW-0460">Magnesium</keyword>
<keyword evidence="5 12" id="KW-0547">Nucleotide-binding</keyword>
<dbReference type="Gene3D" id="3.40.50.20">
    <property type="match status" value="1"/>
</dbReference>
<dbReference type="AlphaFoldDB" id="A0A8H9KTU4"/>